<proteinExistence type="predicted"/>
<sequence length="63" mass="7027">MSRAILSLRPSRILPCLFLASGDSWQSLAFLGLRLHHSSLSLCFLYGLLPVKINSICLKNELI</sequence>
<dbReference type="AlphaFoldDB" id="A0A8C0Q1L8"/>
<protein>
    <submittedName>
        <fullName evidence="1">Uncharacterized protein</fullName>
    </submittedName>
</protein>
<dbReference type="Proteomes" id="UP000694542">
    <property type="component" value="Chromosome 14"/>
</dbReference>
<name>A0A8C0Q1L8_CANLF</name>
<reference evidence="1" key="1">
    <citation type="submission" date="2018-10" db="EMBL/GenBank/DDBJ databases">
        <title>De novo assembly of a Great Dane genome.</title>
        <authorList>
            <person name="Kidd J.M."/>
            <person name="Pendleton A.L."/>
            <person name="Shen F."/>
            <person name="Emery S."/>
        </authorList>
    </citation>
    <scope>NUCLEOTIDE SEQUENCE [LARGE SCALE GENOMIC DNA]</scope>
    <source>
        <strain evidence="1">Great Dane</strain>
    </source>
</reference>
<evidence type="ECO:0000313" key="1">
    <source>
        <dbReference type="Ensembl" id="ENSCAFP00040007230.1"/>
    </source>
</evidence>
<reference evidence="1" key="2">
    <citation type="submission" date="2025-08" db="UniProtKB">
        <authorList>
            <consortium name="Ensembl"/>
        </authorList>
    </citation>
    <scope>IDENTIFICATION</scope>
</reference>
<dbReference type="Ensembl" id="ENSCAFT00040008321.1">
    <property type="protein sequence ID" value="ENSCAFP00040007230.1"/>
    <property type="gene ID" value="ENSCAFG00040004290.1"/>
</dbReference>
<organism evidence="1 2">
    <name type="scientific">Canis lupus familiaris</name>
    <name type="common">Dog</name>
    <name type="synonym">Canis familiaris</name>
    <dbReference type="NCBI Taxonomy" id="9615"/>
    <lineage>
        <taxon>Eukaryota</taxon>
        <taxon>Metazoa</taxon>
        <taxon>Chordata</taxon>
        <taxon>Craniata</taxon>
        <taxon>Vertebrata</taxon>
        <taxon>Euteleostomi</taxon>
        <taxon>Mammalia</taxon>
        <taxon>Eutheria</taxon>
        <taxon>Laurasiatheria</taxon>
        <taxon>Carnivora</taxon>
        <taxon>Caniformia</taxon>
        <taxon>Canidae</taxon>
        <taxon>Canis</taxon>
    </lineage>
</organism>
<accession>A0A8C0Q1L8</accession>
<evidence type="ECO:0000313" key="2">
    <source>
        <dbReference type="Proteomes" id="UP000694542"/>
    </source>
</evidence>